<keyword evidence="3" id="KW-0808">Transferase</keyword>
<dbReference type="InterPro" id="IPR002376">
    <property type="entry name" value="Formyl_transf_N"/>
</dbReference>
<evidence type="ECO:0000259" key="1">
    <source>
        <dbReference type="Pfam" id="PF00551"/>
    </source>
</evidence>
<dbReference type="Pfam" id="PF02911">
    <property type="entry name" value="Formyl_trans_C"/>
    <property type="match status" value="1"/>
</dbReference>
<accession>A0A1G6L1I9</accession>
<evidence type="ECO:0000313" key="3">
    <source>
        <dbReference type="EMBL" id="SDC36476.1"/>
    </source>
</evidence>
<dbReference type="InterPro" id="IPR011034">
    <property type="entry name" value="Formyl_transferase-like_C_sf"/>
</dbReference>
<organism evidence="3 4">
    <name type="scientific">Paraburkholderia lycopersici</name>
    <dbReference type="NCBI Taxonomy" id="416944"/>
    <lineage>
        <taxon>Bacteria</taxon>
        <taxon>Pseudomonadati</taxon>
        <taxon>Pseudomonadota</taxon>
        <taxon>Betaproteobacteria</taxon>
        <taxon>Burkholderiales</taxon>
        <taxon>Burkholderiaceae</taxon>
        <taxon>Paraburkholderia</taxon>
    </lineage>
</organism>
<feature type="domain" description="Formyl transferase N-terminal" evidence="1">
    <location>
        <begin position="25"/>
        <end position="179"/>
    </location>
</feature>
<dbReference type="EMBL" id="FMYQ01000006">
    <property type="protein sequence ID" value="SDC36476.1"/>
    <property type="molecule type" value="Genomic_DNA"/>
</dbReference>
<sequence>MKPRAVVFAYHNVGVRCLQVLLAGGVDVALVVTHEDSPTENIWFGSVKSVAEAHGIEVLTPADPKSAGLRAAVCAARPDFIFSFYYRHMLPVDLLALAGRGAYNMHGSLLPKYRGRVPTNWAVLNGETETGATLHEMAAKPDAGAIVAQTPVPILPDDTAAQVFDKVTVAAEQTLWRVLPALIAGEAPHLPNDLARGSYYGGRKPEDGRIDFSRSAQQVYNLIRAVAPPYPGAFTDIGGRRFVIARARLVRPGSQDAERVRPLAGLPVGIHVSDNALFAVCGDGRAIAIHELRHQQIQEHGGHETVITPAAFSELISSVPRP</sequence>
<protein>
    <submittedName>
        <fullName evidence="3">Methionyl-tRNA formyltransferase</fullName>
    </submittedName>
</protein>
<dbReference type="OrthoDB" id="9802815at2"/>
<evidence type="ECO:0000259" key="2">
    <source>
        <dbReference type="Pfam" id="PF02911"/>
    </source>
</evidence>
<dbReference type="GO" id="GO:0004479">
    <property type="term" value="F:methionyl-tRNA formyltransferase activity"/>
    <property type="evidence" value="ECO:0007669"/>
    <property type="project" value="TreeGrafter"/>
</dbReference>
<name>A0A1G6L1I9_9BURK</name>
<dbReference type="AlphaFoldDB" id="A0A1G6L1I9"/>
<evidence type="ECO:0000313" key="4">
    <source>
        <dbReference type="Proteomes" id="UP000198908"/>
    </source>
</evidence>
<dbReference type="STRING" id="416944.SAMN05421548_10652"/>
<proteinExistence type="predicted"/>
<dbReference type="RefSeq" id="WP_091996375.1">
    <property type="nucleotide sequence ID" value="NZ_FMYQ01000006.1"/>
</dbReference>
<reference evidence="4" key="1">
    <citation type="submission" date="2016-09" db="EMBL/GenBank/DDBJ databases">
        <authorList>
            <person name="Varghese N."/>
            <person name="Submissions S."/>
        </authorList>
    </citation>
    <scope>NUCLEOTIDE SEQUENCE [LARGE SCALE GENOMIC DNA]</scope>
    <source>
        <strain evidence="4">TNe-862</strain>
    </source>
</reference>
<dbReference type="PANTHER" id="PTHR11138">
    <property type="entry name" value="METHIONYL-TRNA FORMYLTRANSFERASE"/>
    <property type="match status" value="1"/>
</dbReference>
<dbReference type="SUPFAM" id="SSF53328">
    <property type="entry name" value="Formyltransferase"/>
    <property type="match status" value="1"/>
</dbReference>
<dbReference type="InterPro" id="IPR005793">
    <property type="entry name" value="Formyl_trans_C"/>
</dbReference>
<keyword evidence="4" id="KW-1185">Reference proteome</keyword>
<dbReference type="SUPFAM" id="SSF50486">
    <property type="entry name" value="FMT C-terminal domain-like"/>
    <property type="match status" value="1"/>
</dbReference>
<gene>
    <name evidence="3" type="ORF">SAMN05421548_10652</name>
</gene>
<dbReference type="PANTHER" id="PTHR11138:SF5">
    <property type="entry name" value="METHIONYL-TRNA FORMYLTRANSFERASE, MITOCHONDRIAL"/>
    <property type="match status" value="1"/>
</dbReference>
<dbReference type="InterPro" id="IPR036477">
    <property type="entry name" value="Formyl_transf_N_sf"/>
</dbReference>
<feature type="domain" description="Formyl transferase C-terminal" evidence="2">
    <location>
        <begin position="204"/>
        <end position="296"/>
    </location>
</feature>
<dbReference type="Gene3D" id="3.40.50.12230">
    <property type="match status" value="1"/>
</dbReference>
<dbReference type="NCBIfam" id="NF005414">
    <property type="entry name" value="PRK06988.1"/>
    <property type="match status" value="1"/>
</dbReference>
<dbReference type="Pfam" id="PF00551">
    <property type="entry name" value="Formyl_trans_N"/>
    <property type="match status" value="1"/>
</dbReference>
<dbReference type="Proteomes" id="UP000198908">
    <property type="component" value="Unassembled WGS sequence"/>
</dbReference>
<dbReference type="GO" id="GO:0005829">
    <property type="term" value="C:cytosol"/>
    <property type="evidence" value="ECO:0007669"/>
    <property type="project" value="TreeGrafter"/>
</dbReference>